<name>W7YBH4_9BACT</name>
<feature type="chain" id="PRO_5004907244" evidence="1">
    <location>
        <begin position="23"/>
        <end position="103"/>
    </location>
</feature>
<dbReference type="GO" id="GO:0046872">
    <property type="term" value="F:metal ion binding"/>
    <property type="evidence" value="ECO:0007669"/>
    <property type="project" value="InterPro"/>
</dbReference>
<evidence type="ECO:0000259" key="2">
    <source>
        <dbReference type="PROSITE" id="PS50846"/>
    </source>
</evidence>
<keyword evidence="1" id="KW-0732">Signal</keyword>
<keyword evidence="4" id="KW-1185">Reference proteome</keyword>
<gene>
    <name evidence="3" type="ORF">JCM21142_93711</name>
</gene>
<dbReference type="Proteomes" id="UP000019402">
    <property type="component" value="Unassembled WGS sequence"/>
</dbReference>
<dbReference type="InterPro" id="IPR036163">
    <property type="entry name" value="HMA_dom_sf"/>
</dbReference>
<dbReference type="InterPro" id="IPR006121">
    <property type="entry name" value="HMA_dom"/>
</dbReference>
<dbReference type="RefSeq" id="WP_027472087.1">
    <property type="nucleotide sequence ID" value="NZ_BAMD01000063.1"/>
</dbReference>
<dbReference type="SUPFAM" id="SSF55008">
    <property type="entry name" value="HMA, heavy metal-associated domain"/>
    <property type="match status" value="1"/>
</dbReference>
<dbReference type="PROSITE" id="PS50846">
    <property type="entry name" value="HMA_2"/>
    <property type="match status" value="1"/>
</dbReference>
<feature type="signal peptide" evidence="1">
    <location>
        <begin position="1"/>
        <end position="22"/>
    </location>
</feature>
<organism evidence="3 4">
    <name type="scientific">Saccharicrinis fermentans DSM 9555 = JCM 21142</name>
    <dbReference type="NCBI Taxonomy" id="869213"/>
    <lineage>
        <taxon>Bacteria</taxon>
        <taxon>Pseudomonadati</taxon>
        <taxon>Bacteroidota</taxon>
        <taxon>Bacteroidia</taxon>
        <taxon>Marinilabiliales</taxon>
        <taxon>Marinilabiliaceae</taxon>
        <taxon>Saccharicrinis</taxon>
    </lineage>
</organism>
<accession>W7YBH4</accession>
<dbReference type="OrthoDB" id="1121721at2"/>
<dbReference type="EMBL" id="BAMD01000063">
    <property type="protein sequence ID" value="GAF04988.1"/>
    <property type="molecule type" value="Genomic_DNA"/>
</dbReference>
<comment type="caution">
    <text evidence="3">The sequence shown here is derived from an EMBL/GenBank/DDBJ whole genome shotgun (WGS) entry which is preliminary data.</text>
</comment>
<dbReference type="Gene3D" id="3.30.70.100">
    <property type="match status" value="1"/>
</dbReference>
<dbReference type="STRING" id="869213.GCA_000517085_02487"/>
<evidence type="ECO:0000313" key="4">
    <source>
        <dbReference type="Proteomes" id="UP000019402"/>
    </source>
</evidence>
<feature type="domain" description="HMA" evidence="2">
    <location>
        <begin position="28"/>
        <end position="94"/>
    </location>
</feature>
<protein>
    <submittedName>
        <fullName evidence="3">Copper chaperone</fullName>
    </submittedName>
</protein>
<sequence length="103" mass="11804">MKHLKLLTTVFFLCVTMTVTLAKEKPQTKKVIYECSIDCQSCKEKILKNIPYEKGVKTVDVDIPNKLVTVSFREDKNSVDGVKKALEKLNYKVSVKKELPQKK</sequence>
<dbReference type="Pfam" id="PF00403">
    <property type="entry name" value="HMA"/>
    <property type="match status" value="1"/>
</dbReference>
<proteinExistence type="predicted"/>
<evidence type="ECO:0000256" key="1">
    <source>
        <dbReference type="SAM" id="SignalP"/>
    </source>
</evidence>
<dbReference type="eggNOG" id="COG2608">
    <property type="taxonomic scope" value="Bacteria"/>
</dbReference>
<dbReference type="AlphaFoldDB" id="W7YBH4"/>
<reference evidence="3" key="1">
    <citation type="journal article" date="2014" name="Genome Announc.">
        <title>Draft Genome Sequence of Cytophaga fermentans JCM 21142T, a Facultative Anaerobe Isolated from Marine Mud.</title>
        <authorList>
            <person name="Starns D."/>
            <person name="Oshima K."/>
            <person name="Suda W."/>
            <person name="Iino T."/>
            <person name="Yuki M."/>
            <person name="Inoue J."/>
            <person name="Kitamura K."/>
            <person name="Iida T."/>
            <person name="Darby A."/>
            <person name="Hattori M."/>
            <person name="Ohkuma M."/>
        </authorList>
    </citation>
    <scope>NUCLEOTIDE SEQUENCE [LARGE SCALE GENOMIC DNA]</scope>
    <source>
        <strain evidence="3">JCM 21142</strain>
    </source>
</reference>
<dbReference type="CDD" id="cd00371">
    <property type="entry name" value="HMA"/>
    <property type="match status" value="1"/>
</dbReference>
<evidence type="ECO:0000313" key="3">
    <source>
        <dbReference type="EMBL" id="GAF04988.1"/>
    </source>
</evidence>